<dbReference type="EMBL" id="CP024915">
    <property type="protein sequence ID" value="AUZ89048.1"/>
    <property type="molecule type" value="Genomic_DNA"/>
</dbReference>
<protein>
    <recommendedName>
        <fullName evidence="3">STAS/SEC14 domain-containing protein</fullName>
    </recommendedName>
</protein>
<name>A0A2L0UIM9_9MICC</name>
<dbReference type="Proteomes" id="UP000239187">
    <property type="component" value="Chromosome"/>
</dbReference>
<dbReference type="RefSeq" id="WP_208740167.1">
    <property type="nucleotide sequence ID" value="NZ_CP024915.1"/>
</dbReference>
<evidence type="ECO:0000313" key="1">
    <source>
        <dbReference type="EMBL" id="AUZ89048.1"/>
    </source>
</evidence>
<dbReference type="AlphaFoldDB" id="A0A2L0UIM9"/>
<dbReference type="Gene3D" id="3.40.970.30">
    <property type="entry name" value="yp_829618.1 like domains"/>
    <property type="match status" value="1"/>
</dbReference>
<evidence type="ECO:0008006" key="3">
    <source>
        <dbReference type="Google" id="ProtNLM"/>
    </source>
</evidence>
<accession>A0A2L0UIM9</accession>
<reference evidence="1 2" key="1">
    <citation type="submission" date="2017-11" db="EMBL/GenBank/DDBJ databases">
        <title>Draft genome of Arthrobacter agilis strain UMCV2, a plant growth-promoting rhizobacterium and biocontrol capacity of phytopathogenic fungi.</title>
        <authorList>
            <person name="Martinez-Camara R."/>
            <person name="Santoyo G."/>
            <person name="Moreno-Hagelsieb G."/>
            <person name="Valencia-Cantero E."/>
        </authorList>
    </citation>
    <scope>NUCLEOTIDE SEQUENCE [LARGE SCALE GENOMIC DNA]</scope>
    <source>
        <strain evidence="1 2">UMCV2</strain>
    </source>
</reference>
<evidence type="ECO:0000313" key="2">
    <source>
        <dbReference type="Proteomes" id="UP000239187"/>
    </source>
</evidence>
<proteinExistence type="predicted"/>
<dbReference type="Gene3D" id="3.40.1680.10">
    <property type="entry name" value="yp_829618.1 domain like"/>
    <property type="match status" value="1"/>
</dbReference>
<gene>
    <name evidence="1" type="ORF">CVO76_16455</name>
</gene>
<sequence>MAGDAGELRYTLTDDGAFLRLRWAAGVTIGGDDVRSTTAAVTAASPAGRRPLLVNIGLVDAITAEARHLLIEDDCSCRTGVVGVDDVGRVLTAFNYRSVTPSRYFTNEAEAIAWLTGGASLGDSPTG</sequence>
<organism evidence="1 2">
    <name type="scientific">Arthrobacter agilis</name>
    <dbReference type="NCBI Taxonomy" id="37921"/>
    <lineage>
        <taxon>Bacteria</taxon>
        <taxon>Bacillati</taxon>
        <taxon>Actinomycetota</taxon>
        <taxon>Actinomycetes</taxon>
        <taxon>Micrococcales</taxon>
        <taxon>Micrococcaceae</taxon>
        <taxon>Arthrobacter</taxon>
    </lineage>
</organism>